<feature type="coiled-coil region" evidence="5">
    <location>
        <begin position="168"/>
        <end position="195"/>
    </location>
</feature>
<dbReference type="SUPFAM" id="SSF53807">
    <property type="entry name" value="Helical backbone' metal receptor"/>
    <property type="match status" value="1"/>
</dbReference>
<organism evidence="8 9">
    <name type="scientific">Rhodococcus maanshanensis</name>
    <dbReference type="NCBI Taxonomy" id="183556"/>
    <lineage>
        <taxon>Bacteria</taxon>
        <taxon>Bacillati</taxon>
        <taxon>Actinomycetota</taxon>
        <taxon>Actinomycetes</taxon>
        <taxon>Mycobacteriales</taxon>
        <taxon>Nocardiaceae</taxon>
        <taxon>Rhodococcus</taxon>
    </lineage>
</organism>
<accession>A0A1H7YHS1</accession>
<evidence type="ECO:0000256" key="5">
    <source>
        <dbReference type="SAM" id="Coils"/>
    </source>
</evidence>
<evidence type="ECO:0000256" key="1">
    <source>
        <dbReference type="ARBA" id="ARBA00004196"/>
    </source>
</evidence>
<dbReference type="PANTHER" id="PTHR30532:SF25">
    <property type="entry name" value="IRON(III) DICITRATE-BINDING PERIPLASMIC PROTEIN"/>
    <property type="match status" value="1"/>
</dbReference>
<evidence type="ECO:0000259" key="7">
    <source>
        <dbReference type="PROSITE" id="PS50983"/>
    </source>
</evidence>
<dbReference type="GO" id="GO:0030288">
    <property type="term" value="C:outer membrane-bounded periplasmic space"/>
    <property type="evidence" value="ECO:0007669"/>
    <property type="project" value="TreeGrafter"/>
</dbReference>
<dbReference type="RefSeq" id="WP_245816616.1">
    <property type="nucleotide sequence ID" value="NZ_FOAW01000040.1"/>
</dbReference>
<evidence type="ECO:0000256" key="3">
    <source>
        <dbReference type="ARBA" id="ARBA00022448"/>
    </source>
</evidence>
<dbReference type="EMBL" id="FOAW01000040">
    <property type="protein sequence ID" value="SEM45493.1"/>
    <property type="molecule type" value="Genomic_DNA"/>
</dbReference>
<evidence type="ECO:0000256" key="6">
    <source>
        <dbReference type="SAM" id="SignalP"/>
    </source>
</evidence>
<evidence type="ECO:0000313" key="8">
    <source>
        <dbReference type="EMBL" id="SEM45493.1"/>
    </source>
</evidence>
<evidence type="ECO:0000256" key="2">
    <source>
        <dbReference type="ARBA" id="ARBA00008814"/>
    </source>
</evidence>
<dbReference type="AlphaFoldDB" id="A0A1H7YHS1"/>
<evidence type="ECO:0000256" key="4">
    <source>
        <dbReference type="ARBA" id="ARBA00022729"/>
    </source>
</evidence>
<dbReference type="CDD" id="cd01146">
    <property type="entry name" value="FhuD"/>
    <property type="match status" value="1"/>
</dbReference>
<dbReference type="InterPro" id="IPR051313">
    <property type="entry name" value="Bact_iron-sidero_bind"/>
</dbReference>
<dbReference type="Pfam" id="PF01497">
    <property type="entry name" value="Peripla_BP_2"/>
    <property type="match status" value="1"/>
</dbReference>
<keyword evidence="5" id="KW-0175">Coiled coil</keyword>
<dbReference type="Gene3D" id="3.40.50.1980">
    <property type="entry name" value="Nitrogenase molybdenum iron protein domain"/>
    <property type="match status" value="2"/>
</dbReference>
<keyword evidence="4 6" id="KW-0732">Signal</keyword>
<feature type="chain" id="PRO_5011657241" evidence="6">
    <location>
        <begin position="29"/>
        <end position="317"/>
    </location>
</feature>
<feature type="signal peptide" evidence="6">
    <location>
        <begin position="1"/>
        <end position="28"/>
    </location>
</feature>
<dbReference type="PANTHER" id="PTHR30532">
    <property type="entry name" value="IRON III DICITRATE-BINDING PERIPLASMIC PROTEIN"/>
    <property type="match status" value="1"/>
</dbReference>
<comment type="similarity">
    <text evidence="2">Belongs to the bacterial solute-binding protein 8 family.</text>
</comment>
<dbReference type="GO" id="GO:1901678">
    <property type="term" value="P:iron coordination entity transport"/>
    <property type="evidence" value="ECO:0007669"/>
    <property type="project" value="UniProtKB-ARBA"/>
</dbReference>
<evidence type="ECO:0000313" key="9">
    <source>
        <dbReference type="Proteomes" id="UP000198677"/>
    </source>
</evidence>
<keyword evidence="9" id="KW-1185">Reference proteome</keyword>
<keyword evidence="3" id="KW-0813">Transport</keyword>
<proteinExistence type="inferred from homology"/>
<gene>
    <name evidence="8" type="ORF">SAMN05444583_1404</name>
</gene>
<dbReference type="InterPro" id="IPR002491">
    <property type="entry name" value="ABC_transptr_periplasmic_BD"/>
</dbReference>
<protein>
    <submittedName>
        <fullName evidence="8">Iron complex transport system substrate-binding protein</fullName>
    </submittedName>
</protein>
<sequence length="317" mass="33233">MGVSLNCKRSRRGASALGLALAAVTALAATACSAGADGDAAANASEKSTRVVEHARGISEVPLSPQRVVVLEPVHLDTSVALGTIPVGTTVLSEAAGVPPYLGAEAAAVDTVGTVPTPNVEKIAALRPDLIIGTETRHSELYEQFAAIAPTVYMASQADPWQDNVRLVAAALNKADEADVLLDDYRERCQEISAEFGTKGKTAQLIRPRDDNLTLYGPTSFAGSTLECAGFTTPPRDWEDSISIDLSPERVAEARADLVLATTTNPSDRTTVPTVLLDAFPGLRLVDMSYWITGVGPLGGMTVLDDIERILSDAPPA</sequence>
<reference evidence="9" key="1">
    <citation type="submission" date="2016-10" db="EMBL/GenBank/DDBJ databases">
        <authorList>
            <person name="Varghese N."/>
            <person name="Submissions S."/>
        </authorList>
    </citation>
    <scope>NUCLEOTIDE SEQUENCE [LARGE SCALE GENOMIC DNA]</scope>
    <source>
        <strain evidence="9">DSM 44675</strain>
    </source>
</reference>
<dbReference type="PROSITE" id="PS50983">
    <property type="entry name" value="FE_B12_PBP"/>
    <property type="match status" value="1"/>
</dbReference>
<name>A0A1H7YHS1_9NOCA</name>
<feature type="domain" description="Fe/B12 periplasmic-binding" evidence="7">
    <location>
        <begin position="67"/>
        <end position="317"/>
    </location>
</feature>
<dbReference type="Proteomes" id="UP000198677">
    <property type="component" value="Unassembled WGS sequence"/>
</dbReference>
<comment type="subcellular location">
    <subcellularLocation>
        <location evidence="1">Cell envelope</location>
    </subcellularLocation>
</comment>